<comment type="caution">
    <text evidence="1">The sequence shown here is derived from an EMBL/GenBank/DDBJ whole genome shotgun (WGS) entry which is preliminary data.</text>
</comment>
<reference evidence="1 2" key="2">
    <citation type="journal article" date="2022" name="Mol. Ecol. Resour.">
        <title>The genomes of chicory, endive, great burdock and yacon provide insights into Asteraceae paleo-polyploidization history and plant inulin production.</title>
        <authorList>
            <person name="Fan W."/>
            <person name="Wang S."/>
            <person name="Wang H."/>
            <person name="Wang A."/>
            <person name="Jiang F."/>
            <person name="Liu H."/>
            <person name="Zhao H."/>
            <person name="Xu D."/>
            <person name="Zhang Y."/>
        </authorList>
    </citation>
    <scope>NUCLEOTIDE SEQUENCE [LARGE SCALE GENOMIC DNA]</scope>
    <source>
        <strain evidence="2">cv. Niubang</strain>
    </source>
</reference>
<keyword evidence="2" id="KW-1185">Reference proteome</keyword>
<reference evidence="2" key="1">
    <citation type="journal article" date="2022" name="Mol. Ecol. Resour.">
        <title>The genomes of chicory, endive, great burdock and yacon provide insights into Asteraceae palaeo-polyploidization history and plant inulin production.</title>
        <authorList>
            <person name="Fan W."/>
            <person name="Wang S."/>
            <person name="Wang H."/>
            <person name="Wang A."/>
            <person name="Jiang F."/>
            <person name="Liu H."/>
            <person name="Zhao H."/>
            <person name="Xu D."/>
            <person name="Zhang Y."/>
        </authorList>
    </citation>
    <scope>NUCLEOTIDE SEQUENCE [LARGE SCALE GENOMIC DNA]</scope>
    <source>
        <strain evidence="2">cv. Niubang</strain>
    </source>
</reference>
<proteinExistence type="predicted"/>
<evidence type="ECO:0000313" key="2">
    <source>
        <dbReference type="Proteomes" id="UP001055879"/>
    </source>
</evidence>
<gene>
    <name evidence="1" type="ORF">L6452_19493</name>
</gene>
<dbReference type="Proteomes" id="UP001055879">
    <property type="component" value="Linkage Group LG06"/>
</dbReference>
<protein>
    <submittedName>
        <fullName evidence="1">Uncharacterized protein</fullName>
    </submittedName>
</protein>
<accession>A0ACB9B9L0</accession>
<sequence>MPQTPHIPYNYPVLPHSSKPLKSKPQGKVKSKAPTKEPKKKFIYIKCYNCGDTFHLAKDCPKERIDRYGQNDPASSSSSNPKGPTSKRGPTVTFGDNSRGSTKGYGTLSNGSITFNKVAYVEGIMHNLLSISQLCDLGFYVIFRMEDCLITDKNFHTVLSGFRKDNVGNKSNQDEGSICFIYEDSEKKN</sequence>
<organism evidence="1 2">
    <name type="scientific">Arctium lappa</name>
    <name type="common">Greater burdock</name>
    <name type="synonym">Lappa major</name>
    <dbReference type="NCBI Taxonomy" id="4217"/>
    <lineage>
        <taxon>Eukaryota</taxon>
        <taxon>Viridiplantae</taxon>
        <taxon>Streptophyta</taxon>
        <taxon>Embryophyta</taxon>
        <taxon>Tracheophyta</taxon>
        <taxon>Spermatophyta</taxon>
        <taxon>Magnoliopsida</taxon>
        <taxon>eudicotyledons</taxon>
        <taxon>Gunneridae</taxon>
        <taxon>Pentapetalae</taxon>
        <taxon>asterids</taxon>
        <taxon>campanulids</taxon>
        <taxon>Asterales</taxon>
        <taxon>Asteraceae</taxon>
        <taxon>Carduoideae</taxon>
        <taxon>Cardueae</taxon>
        <taxon>Arctiinae</taxon>
        <taxon>Arctium</taxon>
    </lineage>
</organism>
<name>A0ACB9B9L0_ARCLA</name>
<dbReference type="EMBL" id="CM042052">
    <property type="protein sequence ID" value="KAI3718614.1"/>
    <property type="molecule type" value="Genomic_DNA"/>
</dbReference>
<evidence type="ECO:0000313" key="1">
    <source>
        <dbReference type="EMBL" id="KAI3718614.1"/>
    </source>
</evidence>